<dbReference type="InterPro" id="IPR020624">
    <property type="entry name" value="Schiff_base-form_aldolases_CS"/>
</dbReference>
<dbReference type="InterPro" id="IPR013785">
    <property type="entry name" value="Aldolase_TIM"/>
</dbReference>
<evidence type="ECO:0000313" key="3">
    <source>
        <dbReference type="EMBL" id="CAB4339458.1"/>
    </source>
</evidence>
<dbReference type="PROSITE" id="PS00665">
    <property type="entry name" value="DHDPS_1"/>
    <property type="match status" value="1"/>
</dbReference>
<dbReference type="Pfam" id="PF00701">
    <property type="entry name" value="DHDPS"/>
    <property type="match status" value="1"/>
</dbReference>
<proteinExistence type="predicted"/>
<evidence type="ECO:0000256" key="2">
    <source>
        <dbReference type="ARBA" id="ARBA00023270"/>
    </source>
</evidence>
<dbReference type="PANTHER" id="PTHR12128:SF66">
    <property type="entry name" value="4-HYDROXY-2-OXOGLUTARATE ALDOLASE, MITOCHONDRIAL"/>
    <property type="match status" value="1"/>
</dbReference>
<dbReference type="SUPFAM" id="SSF51569">
    <property type="entry name" value="Aldolase"/>
    <property type="match status" value="1"/>
</dbReference>
<accession>A0A6J5ZDF3</accession>
<dbReference type="PIRSF" id="PIRSF001365">
    <property type="entry name" value="DHDPS"/>
    <property type="match status" value="1"/>
</dbReference>
<keyword evidence="2" id="KW-0704">Schiff base</keyword>
<dbReference type="Gene3D" id="3.20.20.70">
    <property type="entry name" value="Aldolase class I"/>
    <property type="match status" value="1"/>
</dbReference>
<dbReference type="SMART" id="SM01130">
    <property type="entry name" value="DHDPS"/>
    <property type="match status" value="1"/>
</dbReference>
<dbReference type="InterPro" id="IPR002220">
    <property type="entry name" value="DapA-like"/>
</dbReference>
<evidence type="ECO:0000256" key="1">
    <source>
        <dbReference type="ARBA" id="ARBA00023239"/>
    </source>
</evidence>
<dbReference type="GO" id="GO:0008840">
    <property type="term" value="F:4-hydroxy-tetrahydrodipicolinate synthase activity"/>
    <property type="evidence" value="ECO:0007669"/>
    <property type="project" value="TreeGrafter"/>
</dbReference>
<dbReference type="PRINTS" id="PR00146">
    <property type="entry name" value="DHPICSNTHASE"/>
</dbReference>
<dbReference type="AlphaFoldDB" id="A0A6J5ZDF3"/>
<keyword evidence="1" id="KW-0456">Lyase</keyword>
<organism evidence="3">
    <name type="scientific">freshwater metagenome</name>
    <dbReference type="NCBI Taxonomy" id="449393"/>
    <lineage>
        <taxon>unclassified sequences</taxon>
        <taxon>metagenomes</taxon>
        <taxon>ecological metagenomes</taxon>
    </lineage>
</organism>
<protein>
    <submittedName>
        <fullName evidence="3">Unannotated protein</fullName>
    </submittedName>
</protein>
<reference evidence="3" key="1">
    <citation type="submission" date="2020-05" db="EMBL/GenBank/DDBJ databases">
        <authorList>
            <person name="Chiriac C."/>
            <person name="Salcher M."/>
            <person name="Ghai R."/>
            <person name="Kavagutti S V."/>
        </authorList>
    </citation>
    <scope>NUCLEOTIDE SEQUENCE</scope>
</reference>
<dbReference type="EMBL" id="CAESAJ010000085">
    <property type="protein sequence ID" value="CAB4339458.1"/>
    <property type="molecule type" value="Genomic_DNA"/>
</dbReference>
<dbReference type="PANTHER" id="PTHR12128">
    <property type="entry name" value="DIHYDRODIPICOLINATE SYNTHASE"/>
    <property type="match status" value="1"/>
</dbReference>
<name>A0A6J5ZDF3_9ZZZZ</name>
<dbReference type="CDD" id="cd00408">
    <property type="entry name" value="DHDPS-like"/>
    <property type="match status" value="1"/>
</dbReference>
<sequence>MRFDGVWVPIITPFDEMGNVDRGKLADFVDIMIDQGVDGIVAVGTTGEAYALTIDERHAVISTVVKQTAGRVPVLAGVGGMSTTEAVDQAALGKRLGCQGLMVAAPAYALPTPDELAIHIKAVVSSVALPTALYDYPARTGTPFGIDVLDQLVGFDNINGIKEASGDLSRIATLTERFGDKLQIVCGADADCTTFMNAGVTSWIGGMANALPKAHSAIINADTREAAFNAVHPILEYIESGRYIAKTKALVSILGFETKAVRGPLQPATSQEIAELERLVEQAGEWVPRLA</sequence>
<gene>
    <name evidence="3" type="ORF">UFOPK3770_00835</name>
</gene>